<dbReference type="Pfam" id="PF13462">
    <property type="entry name" value="Thioredoxin_4"/>
    <property type="match status" value="1"/>
</dbReference>
<keyword evidence="6" id="KW-0812">Transmembrane</keyword>
<keyword evidence="4" id="KW-1015">Disulfide bond</keyword>
<evidence type="ECO:0000313" key="8">
    <source>
        <dbReference type="EMBL" id="MFC7278398.1"/>
    </source>
</evidence>
<dbReference type="InterPro" id="IPR036249">
    <property type="entry name" value="Thioredoxin-like_sf"/>
</dbReference>
<gene>
    <name evidence="8" type="ORF">ACFQS1_30820</name>
</gene>
<dbReference type="InterPro" id="IPR012336">
    <property type="entry name" value="Thioredoxin-like_fold"/>
</dbReference>
<evidence type="ECO:0000256" key="3">
    <source>
        <dbReference type="ARBA" id="ARBA00023002"/>
    </source>
</evidence>
<reference evidence="9" key="1">
    <citation type="journal article" date="2019" name="Int. J. Syst. Evol. Microbiol.">
        <title>The Global Catalogue of Microorganisms (GCM) 10K type strain sequencing project: providing services to taxonomists for standard genome sequencing and annotation.</title>
        <authorList>
            <consortium name="The Broad Institute Genomics Platform"/>
            <consortium name="The Broad Institute Genome Sequencing Center for Infectious Disease"/>
            <person name="Wu L."/>
            <person name="Ma J."/>
        </authorList>
    </citation>
    <scope>NUCLEOTIDE SEQUENCE [LARGE SCALE GENOMIC DNA]</scope>
    <source>
        <strain evidence="9">XZYJT-10</strain>
    </source>
</reference>
<sequence>MSKGNRGRDRAAARRIVEQQKAAAKRRRVTIWTSVAVVAVLLIAGLIGWGVYASQSKNDAAGVVTPSVAVDDGTAFALGTGPVTIDVYEDFMCPICHQFENAAGDTIAQMVTDKKVTVRYHTVAILDDASNGTKYSTRSAGAAAAAAEGGKFKEYHDALYDNQPEENSDGLSDAKLIELGKGVGLGDDFAKAVTGKTYDAWVGKVTDTFSARGFNGTPTVVVNGKQVTGPNGSVPTADVLTKAVDAAAG</sequence>
<evidence type="ECO:0000256" key="6">
    <source>
        <dbReference type="SAM" id="Phobius"/>
    </source>
</evidence>
<dbReference type="PANTHER" id="PTHR13887">
    <property type="entry name" value="GLUTATHIONE S-TRANSFERASE KAPPA"/>
    <property type="match status" value="1"/>
</dbReference>
<keyword evidence="5" id="KW-0676">Redox-active center</keyword>
<dbReference type="Proteomes" id="UP001596548">
    <property type="component" value="Unassembled WGS sequence"/>
</dbReference>
<proteinExistence type="inferred from homology"/>
<evidence type="ECO:0000256" key="1">
    <source>
        <dbReference type="ARBA" id="ARBA00005791"/>
    </source>
</evidence>
<dbReference type="SUPFAM" id="SSF52833">
    <property type="entry name" value="Thioredoxin-like"/>
    <property type="match status" value="1"/>
</dbReference>
<keyword evidence="9" id="KW-1185">Reference proteome</keyword>
<evidence type="ECO:0000256" key="4">
    <source>
        <dbReference type="ARBA" id="ARBA00023157"/>
    </source>
</evidence>
<keyword evidence="3" id="KW-0560">Oxidoreductase</keyword>
<evidence type="ECO:0000256" key="2">
    <source>
        <dbReference type="ARBA" id="ARBA00022729"/>
    </source>
</evidence>
<dbReference type="PANTHER" id="PTHR13887:SF14">
    <property type="entry name" value="DISULFIDE BOND FORMATION PROTEIN D"/>
    <property type="match status" value="1"/>
</dbReference>
<organism evidence="8 9">
    <name type="scientific">Paractinoplanes rhizophilus</name>
    <dbReference type="NCBI Taxonomy" id="1416877"/>
    <lineage>
        <taxon>Bacteria</taxon>
        <taxon>Bacillati</taxon>
        <taxon>Actinomycetota</taxon>
        <taxon>Actinomycetes</taxon>
        <taxon>Micromonosporales</taxon>
        <taxon>Micromonosporaceae</taxon>
        <taxon>Paractinoplanes</taxon>
    </lineage>
</organism>
<feature type="transmembrane region" description="Helical" evidence="6">
    <location>
        <begin position="29"/>
        <end position="52"/>
    </location>
</feature>
<dbReference type="Gene3D" id="3.40.30.10">
    <property type="entry name" value="Glutaredoxin"/>
    <property type="match status" value="1"/>
</dbReference>
<dbReference type="EMBL" id="JBHTBJ010000032">
    <property type="protein sequence ID" value="MFC7278398.1"/>
    <property type="molecule type" value="Genomic_DNA"/>
</dbReference>
<accession>A0ABW2I0R0</accession>
<name>A0ABW2I0R0_9ACTN</name>
<keyword evidence="6" id="KW-0472">Membrane</keyword>
<feature type="domain" description="Thioredoxin-like fold" evidence="7">
    <location>
        <begin position="82"/>
        <end position="231"/>
    </location>
</feature>
<dbReference type="CDD" id="cd02972">
    <property type="entry name" value="DsbA_family"/>
    <property type="match status" value="1"/>
</dbReference>
<comment type="caution">
    <text evidence="8">The sequence shown here is derived from an EMBL/GenBank/DDBJ whole genome shotgun (WGS) entry which is preliminary data.</text>
</comment>
<evidence type="ECO:0000256" key="5">
    <source>
        <dbReference type="ARBA" id="ARBA00023284"/>
    </source>
</evidence>
<keyword evidence="2" id="KW-0732">Signal</keyword>
<evidence type="ECO:0000313" key="9">
    <source>
        <dbReference type="Proteomes" id="UP001596548"/>
    </source>
</evidence>
<dbReference type="RefSeq" id="WP_378975202.1">
    <property type="nucleotide sequence ID" value="NZ_JBHTBJ010000032.1"/>
</dbReference>
<comment type="similarity">
    <text evidence="1">Belongs to the thioredoxin family. DsbA subfamily.</text>
</comment>
<protein>
    <submittedName>
        <fullName evidence="8">DsbA family protein</fullName>
    </submittedName>
</protein>
<evidence type="ECO:0000259" key="7">
    <source>
        <dbReference type="Pfam" id="PF13462"/>
    </source>
</evidence>
<keyword evidence="6" id="KW-1133">Transmembrane helix</keyword>